<keyword evidence="8" id="KW-1185">Reference proteome</keyword>
<name>A0A1J8QJU8_9AGAM</name>
<evidence type="ECO:0000256" key="2">
    <source>
        <dbReference type="ARBA" id="ARBA00022741"/>
    </source>
</evidence>
<evidence type="ECO:0000313" key="7">
    <source>
        <dbReference type="EMBL" id="OJA20919.1"/>
    </source>
</evidence>
<gene>
    <name evidence="7" type="ORF">AZE42_00904</name>
</gene>
<dbReference type="Proteomes" id="UP000183567">
    <property type="component" value="Unassembled WGS sequence"/>
</dbReference>
<reference evidence="7 8" key="1">
    <citation type="submission" date="2016-03" db="EMBL/GenBank/DDBJ databases">
        <title>Comparative genomics of the ectomycorrhizal sister species Rhizopogon vinicolor and Rhizopogon vesiculosus (Basidiomycota: Boletales) reveals a divergence of the mating type B locus.</title>
        <authorList>
            <person name="Mujic A.B."/>
            <person name="Kuo A."/>
            <person name="Tritt A."/>
            <person name="Lipzen A."/>
            <person name="Chen C."/>
            <person name="Johnson J."/>
            <person name="Sharma A."/>
            <person name="Barry K."/>
            <person name="Grigoriev I.V."/>
            <person name="Spatafora J.W."/>
        </authorList>
    </citation>
    <scope>NUCLEOTIDE SEQUENCE [LARGE SCALE GENOMIC DNA]</scope>
    <source>
        <strain evidence="7 8">AM-OR11-056</strain>
    </source>
</reference>
<protein>
    <recommendedName>
        <fullName evidence="6">Protein kinase domain-containing protein</fullName>
    </recommendedName>
</protein>
<comment type="caution">
    <text evidence="7">The sequence shown here is derived from an EMBL/GenBank/DDBJ whole genome shotgun (WGS) entry which is preliminary data.</text>
</comment>
<keyword evidence="2 5" id="KW-0547">Nucleotide-binding</keyword>
<dbReference type="PROSITE" id="PS00107">
    <property type="entry name" value="PROTEIN_KINASE_ATP"/>
    <property type="match status" value="1"/>
</dbReference>
<evidence type="ECO:0000256" key="1">
    <source>
        <dbReference type="ARBA" id="ARBA00022679"/>
    </source>
</evidence>
<keyword evidence="1" id="KW-0808">Transferase</keyword>
<keyword evidence="3" id="KW-0418">Kinase</keyword>
<dbReference type="InterPro" id="IPR000719">
    <property type="entry name" value="Prot_kinase_dom"/>
</dbReference>
<sequence length="385" mass="43729">MCVVLDQFLQAFIKSHQIVSNLQFLYYPSFVHPTLTIEQTQKHCSDSEISVTPSQDSLAWFLVSESTPHMQASDLVPNTSIDQKAGLLSTVADASGAHRVDAVRWIRGEPIGKGTYGRVYLALSISTGKPQLVAVKQVDSPQVLRDESDQRQARFVHSVERVSKLLVDLNHPHIVQYLGFEECLGDYSRVLNIFMEYVSGSALGCCLREKGKFSEDVAKFFTLQILGGLRYLHSRRIIYRNLKADSVLLDRDGNCKLSDLEFSTREDKINKLPFTTVQRTLPWMAPEVICHQKEGYCVKADIWSLGCILLEMLTGKRPWYEDELIMITIKMNQNKRPPVPPDVVLSDLAMNFQNFNPDERESASHLKRHAYLKLSDGWRFQGFSG</sequence>
<evidence type="ECO:0000256" key="3">
    <source>
        <dbReference type="ARBA" id="ARBA00022777"/>
    </source>
</evidence>
<dbReference type="Pfam" id="PF00069">
    <property type="entry name" value="Pkinase"/>
    <property type="match status" value="1"/>
</dbReference>
<dbReference type="GO" id="GO:0000165">
    <property type="term" value="P:MAPK cascade"/>
    <property type="evidence" value="ECO:0007669"/>
    <property type="project" value="UniProtKB-ARBA"/>
</dbReference>
<dbReference type="Gene3D" id="1.10.510.10">
    <property type="entry name" value="Transferase(Phosphotransferase) domain 1"/>
    <property type="match status" value="1"/>
</dbReference>
<keyword evidence="4 5" id="KW-0067">ATP-binding</keyword>
<dbReference type="EMBL" id="LVVM01000339">
    <property type="protein sequence ID" value="OJA20919.1"/>
    <property type="molecule type" value="Genomic_DNA"/>
</dbReference>
<feature type="binding site" evidence="5">
    <location>
        <position position="136"/>
    </location>
    <ligand>
        <name>ATP</name>
        <dbReference type="ChEBI" id="CHEBI:30616"/>
    </ligand>
</feature>
<evidence type="ECO:0000313" key="8">
    <source>
        <dbReference type="Proteomes" id="UP000183567"/>
    </source>
</evidence>
<evidence type="ECO:0000256" key="5">
    <source>
        <dbReference type="PROSITE-ProRule" id="PRU10141"/>
    </source>
</evidence>
<proteinExistence type="predicted"/>
<dbReference type="GO" id="GO:0005524">
    <property type="term" value="F:ATP binding"/>
    <property type="evidence" value="ECO:0007669"/>
    <property type="project" value="UniProtKB-UniRule"/>
</dbReference>
<dbReference type="PANTHER" id="PTHR48016:SF48">
    <property type="entry name" value="SERINE_THREONINE-PROTEIN KINASE BCK1_SLK1_SSP31"/>
    <property type="match status" value="1"/>
</dbReference>
<evidence type="ECO:0000259" key="6">
    <source>
        <dbReference type="PROSITE" id="PS50011"/>
    </source>
</evidence>
<organism evidence="7 8">
    <name type="scientific">Rhizopogon vesiculosus</name>
    <dbReference type="NCBI Taxonomy" id="180088"/>
    <lineage>
        <taxon>Eukaryota</taxon>
        <taxon>Fungi</taxon>
        <taxon>Dikarya</taxon>
        <taxon>Basidiomycota</taxon>
        <taxon>Agaricomycotina</taxon>
        <taxon>Agaricomycetes</taxon>
        <taxon>Agaricomycetidae</taxon>
        <taxon>Boletales</taxon>
        <taxon>Suillineae</taxon>
        <taxon>Rhizopogonaceae</taxon>
        <taxon>Rhizopogon</taxon>
    </lineage>
</organism>
<dbReference type="OrthoDB" id="8693905at2759"/>
<accession>A0A1J8QJU8</accession>
<evidence type="ECO:0000256" key="4">
    <source>
        <dbReference type="ARBA" id="ARBA00022840"/>
    </source>
</evidence>
<dbReference type="SUPFAM" id="SSF56112">
    <property type="entry name" value="Protein kinase-like (PK-like)"/>
    <property type="match status" value="1"/>
</dbReference>
<dbReference type="PANTHER" id="PTHR48016">
    <property type="entry name" value="MAP KINASE KINASE KINASE SSK2-RELATED-RELATED"/>
    <property type="match status" value="1"/>
</dbReference>
<dbReference type="InterPro" id="IPR017441">
    <property type="entry name" value="Protein_kinase_ATP_BS"/>
</dbReference>
<dbReference type="PROSITE" id="PS50011">
    <property type="entry name" value="PROTEIN_KINASE_DOM"/>
    <property type="match status" value="1"/>
</dbReference>
<dbReference type="InterPro" id="IPR011009">
    <property type="entry name" value="Kinase-like_dom_sf"/>
</dbReference>
<dbReference type="InterPro" id="IPR050538">
    <property type="entry name" value="MAP_kinase_kinase_kinase"/>
</dbReference>
<feature type="domain" description="Protein kinase" evidence="6">
    <location>
        <begin position="105"/>
        <end position="372"/>
    </location>
</feature>
<dbReference type="AlphaFoldDB" id="A0A1J8QJU8"/>
<dbReference type="STRING" id="180088.A0A1J8QJU8"/>
<dbReference type="GO" id="GO:0004672">
    <property type="term" value="F:protein kinase activity"/>
    <property type="evidence" value="ECO:0007669"/>
    <property type="project" value="InterPro"/>
</dbReference>